<feature type="region of interest" description="Disordered" evidence="10">
    <location>
        <begin position="377"/>
        <end position="397"/>
    </location>
</feature>
<dbReference type="InterPro" id="IPR007867">
    <property type="entry name" value="GMC_OxRtase_C"/>
</dbReference>
<evidence type="ECO:0000313" key="14">
    <source>
        <dbReference type="Proteomes" id="UP000198440"/>
    </source>
</evidence>
<organism evidence="13 14">
    <name type="scientific">Antarctobacter heliothermus</name>
    <dbReference type="NCBI Taxonomy" id="74033"/>
    <lineage>
        <taxon>Bacteria</taxon>
        <taxon>Pseudomonadati</taxon>
        <taxon>Pseudomonadota</taxon>
        <taxon>Alphaproteobacteria</taxon>
        <taxon>Rhodobacterales</taxon>
        <taxon>Roseobacteraceae</taxon>
        <taxon>Antarctobacter</taxon>
    </lineage>
</organism>
<dbReference type="PANTHER" id="PTHR11552:SF147">
    <property type="entry name" value="CHOLINE DEHYDROGENASE, MITOCHONDRIAL"/>
    <property type="match status" value="1"/>
</dbReference>
<dbReference type="InterPro" id="IPR036188">
    <property type="entry name" value="FAD/NAD-bd_sf"/>
</dbReference>
<dbReference type="NCBIfam" id="NF002550">
    <property type="entry name" value="PRK02106.1"/>
    <property type="match status" value="1"/>
</dbReference>
<dbReference type="EC" id="1.1.99.1" evidence="6 9"/>
<evidence type="ECO:0000256" key="5">
    <source>
        <dbReference type="ARBA" id="ARBA00023002"/>
    </source>
</evidence>
<accession>A0A239G1Z8</accession>
<comment type="catalytic activity">
    <reaction evidence="9">
        <text>choline + A = betaine aldehyde + AH2</text>
        <dbReference type="Rhea" id="RHEA:17433"/>
        <dbReference type="ChEBI" id="CHEBI:13193"/>
        <dbReference type="ChEBI" id="CHEBI:15354"/>
        <dbReference type="ChEBI" id="CHEBI:15710"/>
        <dbReference type="ChEBI" id="CHEBI:17499"/>
        <dbReference type="EC" id="1.1.99.1"/>
    </reaction>
</comment>
<keyword evidence="3 8" id="KW-0285">Flavoprotein</keyword>
<reference evidence="13 14" key="1">
    <citation type="submission" date="2017-06" db="EMBL/GenBank/DDBJ databases">
        <authorList>
            <person name="Kim H.J."/>
            <person name="Triplett B.A."/>
        </authorList>
    </citation>
    <scope>NUCLEOTIDE SEQUENCE [LARGE SCALE GENOMIC DNA]</scope>
    <source>
        <strain evidence="13 14">DSM 11445</strain>
    </source>
</reference>
<dbReference type="SUPFAM" id="SSF51905">
    <property type="entry name" value="FAD/NAD(P)-binding domain"/>
    <property type="match status" value="1"/>
</dbReference>
<comment type="pathway">
    <text evidence="9">Amine and polyamine biosynthesis; betaine biosynthesis via choline pathway; betaine aldehyde from choline (cytochrome c reductase route): step 1/1.</text>
</comment>
<dbReference type="InterPro" id="IPR000172">
    <property type="entry name" value="GMC_OxRdtase_N"/>
</dbReference>
<dbReference type="OrthoDB" id="9785276at2"/>
<gene>
    <name evidence="13" type="ORF">SAMN04488078_102342</name>
</gene>
<evidence type="ECO:0000256" key="9">
    <source>
        <dbReference type="RuleBase" id="RU003969"/>
    </source>
</evidence>
<dbReference type="PANTHER" id="PTHR11552">
    <property type="entry name" value="GLUCOSE-METHANOL-CHOLINE GMC OXIDOREDUCTASE"/>
    <property type="match status" value="1"/>
</dbReference>
<feature type="binding site" evidence="7">
    <location>
        <position position="81"/>
    </location>
    <ligand>
        <name>FAD</name>
        <dbReference type="ChEBI" id="CHEBI:57692"/>
    </ligand>
</feature>
<evidence type="ECO:0000313" key="13">
    <source>
        <dbReference type="EMBL" id="SNS62503.1"/>
    </source>
</evidence>
<comment type="similarity">
    <text evidence="2 8">Belongs to the GMC oxidoreductase family.</text>
</comment>
<keyword evidence="4 7" id="KW-0274">FAD</keyword>
<dbReference type="InterPro" id="IPR012132">
    <property type="entry name" value="GMC_OxRdtase"/>
</dbReference>
<evidence type="ECO:0000256" key="4">
    <source>
        <dbReference type="ARBA" id="ARBA00022827"/>
    </source>
</evidence>
<evidence type="ECO:0000259" key="12">
    <source>
        <dbReference type="PROSITE" id="PS00624"/>
    </source>
</evidence>
<dbReference type="GO" id="GO:0019285">
    <property type="term" value="P:glycine betaine biosynthetic process from choline"/>
    <property type="evidence" value="ECO:0007669"/>
    <property type="project" value="UniProtKB-UniRule"/>
</dbReference>
<dbReference type="PROSITE" id="PS00624">
    <property type="entry name" value="GMC_OXRED_2"/>
    <property type="match status" value="1"/>
</dbReference>
<dbReference type="EMBL" id="FZON01000023">
    <property type="protein sequence ID" value="SNS62503.1"/>
    <property type="molecule type" value="Genomic_DNA"/>
</dbReference>
<feature type="domain" description="Glucose-methanol-choline oxidoreductase N-terminal" evidence="12">
    <location>
        <begin position="253"/>
        <end position="267"/>
    </location>
</feature>
<dbReference type="PROSITE" id="PS00623">
    <property type="entry name" value="GMC_OXRED_1"/>
    <property type="match status" value="1"/>
</dbReference>
<protein>
    <recommendedName>
        <fullName evidence="6 9">Choline dehydrogenase</fullName>
        <ecNumber evidence="6 9">1.1.99.1</ecNumber>
    </recommendedName>
</protein>
<dbReference type="Pfam" id="PF05199">
    <property type="entry name" value="GMC_oxred_C"/>
    <property type="match status" value="1"/>
</dbReference>
<dbReference type="UniPathway" id="UPA00529">
    <property type="reaction ID" value="UER00385"/>
</dbReference>
<evidence type="ECO:0000256" key="2">
    <source>
        <dbReference type="ARBA" id="ARBA00010790"/>
    </source>
</evidence>
<dbReference type="PIRSF" id="PIRSF000137">
    <property type="entry name" value="Alcohol_oxidase"/>
    <property type="match status" value="1"/>
</dbReference>
<keyword evidence="5" id="KW-0560">Oxidoreductase</keyword>
<dbReference type="GO" id="GO:0008812">
    <property type="term" value="F:choline dehydrogenase activity"/>
    <property type="evidence" value="ECO:0007669"/>
    <property type="project" value="UniProtKB-UniRule"/>
</dbReference>
<evidence type="ECO:0000256" key="10">
    <source>
        <dbReference type="SAM" id="MobiDB-lite"/>
    </source>
</evidence>
<dbReference type="SUPFAM" id="SSF54373">
    <property type="entry name" value="FAD-linked reductases, C-terminal domain"/>
    <property type="match status" value="1"/>
</dbReference>
<dbReference type="AlphaFoldDB" id="A0A239G1Z8"/>
<feature type="domain" description="Glucose-methanol-choline oxidoreductase N-terminal" evidence="11">
    <location>
        <begin position="79"/>
        <end position="102"/>
    </location>
</feature>
<dbReference type="InterPro" id="IPR011533">
    <property type="entry name" value="BetA"/>
</dbReference>
<evidence type="ECO:0000256" key="7">
    <source>
        <dbReference type="PIRSR" id="PIRSR000137-2"/>
    </source>
</evidence>
<dbReference type="Gene3D" id="3.30.560.10">
    <property type="entry name" value="Glucose Oxidase, domain 3"/>
    <property type="match status" value="1"/>
</dbReference>
<dbReference type="Proteomes" id="UP000198440">
    <property type="component" value="Unassembled WGS sequence"/>
</dbReference>
<evidence type="ECO:0000256" key="3">
    <source>
        <dbReference type="ARBA" id="ARBA00022630"/>
    </source>
</evidence>
<name>A0A239G1Z8_9RHOB</name>
<evidence type="ECO:0000256" key="8">
    <source>
        <dbReference type="RuleBase" id="RU003968"/>
    </source>
</evidence>
<dbReference type="GO" id="GO:0050660">
    <property type="term" value="F:flavin adenine dinucleotide binding"/>
    <property type="evidence" value="ECO:0007669"/>
    <property type="project" value="InterPro"/>
</dbReference>
<evidence type="ECO:0000256" key="1">
    <source>
        <dbReference type="ARBA" id="ARBA00001974"/>
    </source>
</evidence>
<evidence type="ECO:0000259" key="11">
    <source>
        <dbReference type="PROSITE" id="PS00623"/>
    </source>
</evidence>
<proteinExistence type="inferred from homology"/>
<evidence type="ECO:0000256" key="6">
    <source>
        <dbReference type="NCBIfam" id="TIGR01810"/>
    </source>
</evidence>
<dbReference type="Pfam" id="PF00732">
    <property type="entry name" value="GMC_oxred_N"/>
    <property type="match status" value="1"/>
</dbReference>
<comment type="cofactor">
    <cofactor evidence="1 7">
        <name>FAD</name>
        <dbReference type="ChEBI" id="CHEBI:57692"/>
    </cofactor>
</comment>
<dbReference type="Gene3D" id="3.50.50.60">
    <property type="entry name" value="FAD/NAD(P)-binding domain"/>
    <property type="match status" value="1"/>
</dbReference>
<dbReference type="RefSeq" id="WP_089278316.1">
    <property type="nucleotide sequence ID" value="NZ_FZON01000023.1"/>
</dbReference>
<sequence length="550" mass="59951">MEADYVIVGAGSGGCAVAARLTQAGKSVIVIEHGGSDWGPFINMPGALSYPMNMPRYDWGYQTEPEPHMGGRRMACPRGKVIGGSSSINGMIYVRGHALDYDHWRDAGCEGWGFADVLPYFKRMEDWHDGGHGGDPSWRGQGGPLHVTRGKRDNPLVQAFVEAGGQAGYPVTGDYNGEQQEGFGAFDMTVWEGERWSAAKAYLRPAMSAGAELVRALARRVVFDEGRAVGVEISRGGKVEVIRARAEVILAASAINSPKLLMLSGIGPGAHLAEHGIEVLADRAGVGQNLQDHLELYIQMAATQPVSLAKYWSLMGKAWVGLQWLLARKGPGASNQFESAGFIRSQAGVQYPDIQYHFLPIAVRYDGKIAPEGHGFQAHVGPMRSPSRGEVTLRSSDPETDPRILFNYMSEEQDWQDFRRCIRLTREIFGQEAFAPYRGKELQPGAEAQTDEDLDAVIRDHAESAYHPCGTCRMGAADDPDAVVDPQGRVIGVEGLRVADSSIFPRITNGNLNAPSIMVGEKIADHVLGGRLPPENVQPWVHPQWETAQR</sequence>
<dbReference type="NCBIfam" id="TIGR01810">
    <property type="entry name" value="betA"/>
    <property type="match status" value="1"/>
</dbReference>